<dbReference type="Pfam" id="PF18759">
    <property type="entry name" value="Plavaka"/>
    <property type="match status" value="1"/>
</dbReference>
<proteinExistence type="predicted"/>
<organism evidence="1 2">
    <name type="scientific">Dendrothele bispora (strain CBS 962.96)</name>
    <dbReference type="NCBI Taxonomy" id="1314807"/>
    <lineage>
        <taxon>Eukaryota</taxon>
        <taxon>Fungi</taxon>
        <taxon>Dikarya</taxon>
        <taxon>Basidiomycota</taxon>
        <taxon>Agaricomycotina</taxon>
        <taxon>Agaricomycetes</taxon>
        <taxon>Agaricomycetidae</taxon>
        <taxon>Agaricales</taxon>
        <taxon>Agaricales incertae sedis</taxon>
        <taxon>Dendrothele</taxon>
    </lineage>
</organism>
<dbReference type="InterPro" id="IPR041078">
    <property type="entry name" value="Plavaka"/>
</dbReference>
<gene>
    <name evidence="1" type="ORF">K435DRAFT_591247</name>
</gene>
<protein>
    <submittedName>
        <fullName evidence="1">Uncharacterized protein</fullName>
    </submittedName>
</protein>
<keyword evidence="2" id="KW-1185">Reference proteome</keyword>
<dbReference type="AlphaFoldDB" id="A0A4S8KI80"/>
<feature type="non-terminal residue" evidence="1">
    <location>
        <position position="1"/>
    </location>
</feature>
<dbReference type="OrthoDB" id="2418900at2759"/>
<accession>A0A4S8KI80</accession>
<feature type="non-terminal residue" evidence="1">
    <location>
        <position position="108"/>
    </location>
</feature>
<name>A0A4S8KI80_DENBC</name>
<dbReference type="Proteomes" id="UP000297245">
    <property type="component" value="Unassembled WGS sequence"/>
</dbReference>
<dbReference type="EMBL" id="ML182921">
    <property type="protein sequence ID" value="THU75106.1"/>
    <property type="molecule type" value="Genomic_DNA"/>
</dbReference>
<sequence length="108" mass="12444">WAPFNSRMDWEVARWAKLRGTGSTAFSDLLDIEGVQESLGLSYHNSDDLNKIIDEQIPVQRPKFSREEVVIAGQAFDLYKRDILECIEALYGSPEHAQYLCVVPERHY</sequence>
<reference evidence="1 2" key="1">
    <citation type="journal article" date="2019" name="Nat. Ecol. Evol.">
        <title>Megaphylogeny resolves global patterns of mushroom evolution.</title>
        <authorList>
            <person name="Varga T."/>
            <person name="Krizsan K."/>
            <person name="Foldi C."/>
            <person name="Dima B."/>
            <person name="Sanchez-Garcia M."/>
            <person name="Sanchez-Ramirez S."/>
            <person name="Szollosi G.J."/>
            <person name="Szarkandi J.G."/>
            <person name="Papp V."/>
            <person name="Albert L."/>
            <person name="Andreopoulos W."/>
            <person name="Angelini C."/>
            <person name="Antonin V."/>
            <person name="Barry K.W."/>
            <person name="Bougher N.L."/>
            <person name="Buchanan P."/>
            <person name="Buyck B."/>
            <person name="Bense V."/>
            <person name="Catcheside P."/>
            <person name="Chovatia M."/>
            <person name="Cooper J."/>
            <person name="Damon W."/>
            <person name="Desjardin D."/>
            <person name="Finy P."/>
            <person name="Geml J."/>
            <person name="Haridas S."/>
            <person name="Hughes K."/>
            <person name="Justo A."/>
            <person name="Karasinski D."/>
            <person name="Kautmanova I."/>
            <person name="Kiss B."/>
            <person name="Kocsube S."/>
            <person name="Kotiranta H."/>
            <person name="LaButti K.M."/>
            <person name="Lechner B.E."/>
            <person name="Liimatainen K."/>
            <person name="Lipzen A."/>
            <person name="Lukacs Z."/>
            <person name="Mihaltcheva S."/>
            <person name="Morgado L.N."/>
            <person name="Niskanen T."/>
            <person name="Noordeloos M.E."/>
            <person name="Ohm R.A."/>
            <person name="Ortiz-Santana B."/>
            <person name="Ovrebo C."/>
            <person name="Racz N."/>
            <person name="Riley R."/>
            <person name="Savchenko A."/>
            <person name="Shiryaev A."/>
            <person name="Soop K."/>
            <person name="Spirin V."/>
            <person name="Szebenyi C."/>
            <person name="Tomsovsky M."/>
            <person name="Tulloss R.E."/>
            <person name="Uehling J."/>
            <person name="Grigoriev I.V."/>
            <person name="Vagvolgyi C."/>
            <person name="Papp T."/>
            <person name="Martin F.M."/>
            <person name="Miettinen O."/>
            <person name="Hibbett D.S."/>
            <person name="Nagy L.G."/>
        </authorList>
    </citation>
    <scope>NUCLEOTIDE SEQUENCE [LARGE SCALE GENOMIC DNA]</scope>
    <source>
        <strain evidence="1 2">CBS 962.96</strain>
    </source>
</reference>
<evidence type="ECO:0000313" key="1">
    <source>
        <dbReference type="EMBL" id="THU75106.1"/>
    </source>
</evidence>
<evidence type="ECO:0000313" key="2">
    <source>
        <dbReference type="Proteomes" id="UP000297245"/>
    </source>
</evidence>